<name>A0AAD7DST4_MYCRO</name>
<keyword evidence="2" id="KW-1185">Reference proteome</keyword>
<proteinExistence type="predicted"/>
<protein>
    <submittedName>
        <fullName evidence="1">Uncharacterized protein</fullName>
    </submittedName>
</protein>
<gene>
    <name evidence="1" type="ORF">B0H17DRAFT_1196693</name>
</gene>
<reference evidence="1" key="1">
    <citation type="submission" date="2023-03" db="EMBL/GenBank/DDBJ databases">
        <title>Massive genome expansion in bonnet fungi (Mycena s.s.) driven by repeated elements and novel gene families across ecological guilds.</title>
        <authorList>
            <consortium name="Lawrence Berkeley National Laboratory"/>
            <person name="Harder C.B."/>
            <person name="Miyauchi S."/>
            <person name="Viragh M."/>
            <person name="Kuo A."/>
            <person name="Thoen E."/>
            <person name="Andreopoulos B."/>
            <person name="Lu D."/>
            <person name="Skrede I."/>
            <person name="Drula E."/>
            <person name="Henrissat B."/>
            <person name="Morin E."/>
            <person name="Kohler A."/>
            <person name="Barry K."/>
            <person name="LaButti K."/>
            <person name="Morin E."/>
            <person name="Salamov A."/>
            <person name="Lipzen A."/>
            <person name="Mereny Z."/>
            <person name="Hegedus B."/>
            <person name="Baldrian P."/>
            <person name="Stursova M."/>
            <person name="Weitz H."/>
            <person name="Taylor A."/>
            <person name="Grigoriev I.V."/>
            <person name="Nagy L.G."/>
            <person name="Martin F."/>
            <person name="Kauserud H."/>
        </authorList>
    </citation>
    <scope>NUCLEOTIDE SEQUENCE</scope>
    <source>
        <strain evidence="1">CBHHK067</strain>
    </source>
</reference>
<comment type="caution">
    <text evidence="1">The sequence shown here is derived from an EMBL/GenBank/DDBJ whole genome shotgun (WGS) entry which is preliminary data.</text>
</comment>
<dbReference type="Gene3D" id="3.40.50.620">
    <property type="entry name" value="HUPs"/>
    <property type="match status" value="1"/>
</dbReference>
<accession>A0AAD7DST4</accession>
<dbReference type="SUPFAM" id="SSF52402">
    <property type="entry name" value="Adenine nucleotide alpha hydrolases-like"/>
    <property type="match status" value="1"/>
</dbReference>
<dbReference type="AlphaFoldDB" id="A0AAD7DST4"/>
<organism evidence="1 2">
    <name type="scientific">Mycena rosella</name>
    <name type="common">Pink bonnet</name>
    <name type="synonym">Agaricus rosellus</name>
    <dbReference type="NCBI Taxonomy" id="1033263"/>
    <lineage>
        <taxon>Eukaryota</taxon>
        <taxon>Fungi</taxon>
        <taxon>Dikarya</taxon>
        <taxon>Basidiomycota</taxon>
        <taxon>Agaricomycotina</taxon>
        <taxon>Agaricomycetes</taxon>
        <taxon>Agaricomycetidae</taxon>
        <taxon>Agaricales</taxon>
        <taxon>Marasmiineae</taxon>
        <taxon>Mycenaceae</taxon>
        <taxon>Mycena</taxon>
    </lineage>
</organism>
<evidence type="ECO:0000313" key="1">
    <source>
        <dbReference type="EMBL" id="KAJ7698583.1"/>
    </source>
</evidence>
<dbReference type="InterPro" id="IPR014729">
    <property type="entry name" value="Rossmann-like_a/b/a_fold"/>
</dbReference>
<sequence length="152" mass="16862">MFCVYAALKRSLSRAYTSTTSSPTHQTPQKGDHVVLRLSGGIDSSDYNLSAVLMRNWDARNKRTDADPGVWCVSITPPHTHADAPQIDLSKEYWNHGFAPALREEIKFGALLERLPDKGAWLTMGHHMCKDYTAAAARGGRRKGTSHTTSHQ</sequence>
<dbReference type="Proteomes" id="UP001221757">
    <property type="component" value="Unassembled WGS sequence"/>
</dbReference>
<dbReference type="EMBL" id="JARKIE010000025">
    <property type="protein sequence ID" value="KAJ7698583.1"/>
    <property type="molecule type" value="Genomic_DNA"/>
</dbReference>
<evidence type="ECO:0000313" key="2">
    <source>
        <dbReference type="Proteomes" id="UP001221757"/>
    </source>
</evidence>